<feature type="domain" description="C-glycoside deglycosidase beta subunit" evidence="6">
    <location>
        <begin position="3"/>
        <end position="115"/>
    </location>
</feature>
<dbReference type="InterPro" id="IPR045959">
    <property type="entry name" value="CGDB"/>
</dbReference>
<dbReference type="Proteomes" id="UP001597055">
    <property type="component" value="Unassembled WGS sequence"/>
</dbReference>
<evidence type="ECO:0000313" key="7">
    <source>
        <dbReference type="EMBL" id="MFD0789499.1"/>
    </source>
</evidence>
<reference evidence="8" key="1">
    <citation type="journal article" date="2019" name="Int. J. Syst. Evol. Microbiol.">
        <title>The Global Catalogue of Microorganisms (GCM) 10K type strain sequencing project: providing services to taxonomists for standard genome sequencing and annotation.</title>
        <authorList>
            <consortium name="The Broad Institute Genomics Platform"/>
            <consortium name="The Broad Institute Genome Sequencing Center for Infectious Disease"/>
            <person name="Wu L."/>
            <person name="Ma J."/>
        </authorList>
    </citation>
    <scope>NUCLEOTIDE SEQUENCE [LARGE SCALE GENOMIC DNA]</scope>
    <source>
        <strain evidence="8">CCUG 54523</strain>
    </source>
</reference>
<keyword evidence="1" id="KW-0456">Lyase</keyword>
<evidence type="ECO:0000259" key="5">
    <source>
        <dbReference type="Pfam" id="PF01261"/>
    </source>
</evidence>
<gene>
    <name evidence="7" type="ORF">ACFQ0P_03740</name>
</gene>
<accession>A0ABW3AGV6</accession>
<evidence type="ECO:0000313" key="8">
    <source>
        <dbReference type="Proteomes" id="UP001597055"/>
    </source>
</evidence>
<keyword evidence="2" id="KW-0119">Carbohydrate metabolism</keyword>
<dbReference type="EMBL" id="JBHTII010000001">
    <property type="protein sequence ID" value="MFD0789499.1"/>
    <property type="molecule type" value="Genomic_DNA"/>
</dbReference>
<feature type="domain" description="Xylose isomerase-like TIM barrel" evidence="5">
    <location>
        <begin position="166"/>
        <end position="421"/>
    </location>
</feature>
<proteinExistence type="inferred from homology"/>
<evidence type="ECO:0000256" key="3">
    <source>
        <dbReference type="ARBA" id="ARBA00046336"/>
    </source>
</evidence>
<dbReference type="RefSeq" id="WP_204980535.1">
    <property type="nucleotide sequence ID" value="NZ_JBHTII010000001.1"/>
</dbReference>
<dbReference type="SUPFAM" id="SSF51658">
    <property type="entry name" value="Xylose isomerase-like"/>
    <property type="match status" value="1"/>
</dbReference>
<comment type="caution">
    <text evidence="7">The sequence shown here is derived from an EMBL/GenBank/DDBJ whole genome shotgun (WGS) entry which is preliminary data.</text>
</comment>
<dbReference type="PANTHER" id="PTHR12110:SF53">
    <property type="entry name" value="BLR5974 PROTEIN"/>
    <property type="match status" value="1"/>
</dbReference>
<evidence type="ECO:0000259" key="6">
    <source>
        <dbReference type="Pfam" id="PF19906"/>
    </source>
</evidence>
<evidence type="ECO:0000256" key="1">
    <source>
        <dbReference type="ARBA" id="ARBA00023239"/>
    </source>
</evidence>
<dbReference type="PANTHER" id="PTHR12110">
    <property type="entry name" value="HYDROXYPYRUVATE ISOMERASE"/>
    <property type="match status" value="1"/>
</dbReference>
<dbReference type="InterPro" id="IPR013022">
    <property type="entry name" value="Xyl_isomerase-like_TIM-brl"/>
</dbReference>
<organism evidence="7 8">
    <name type="scientific">Microbacterium insulae</name>
    <dbReference type="NCBI Taxonomy" id="483014"/>
    <lineage>
        <taxon>Bacteria</taxon>
        <taxon>Bacillati</taxon>
        <taxon>Actinomycetota</taxon>
        <taxon>Actinomycetes</taxon>
        <taxon>Micrococcales</taxon>
        <taxon>Microbacteriaceae</taxon>
        <taxon>Microbacterium</taxon>
    </lineage>
</organism>
<dbReference type="Gene3D" id="3.20.20.150">
    <property type="entry name" value="Divalent-metal-dependent TIM barrel enzymes"/>
    <property type="match status" value="1"/>
</dbReference>
<dbReference type="Pfam" id="PF01261">
    <property type="entry name" value="AP_endonuc_2"/>
    <property type="match status" value="1"/>
</dbReference>
<name>A0ABW3AGV6_9MICO</name>
<protein>
    <recommendedName>
        <fullName evidence="4">C-deglycosylation enzyme beta subunit</fullName>
    </recommendedName>
</protein>
<evidence type="ECO:0000256" key="2">
    <source>
        <dbReference type="ARBA" id="ARBA00023277"/>
    </source>
</evidence>
<sequence>MLLERDLIQAVGFRNVREGSEVTGFQLRLRMQSYRGMAASLIDGVAVRVGDLVHVGPEVPLWTLQGRTFSLAQLWDSEGVRWPLEDAAIITVPFPGGLPEGIHEVSVELRLRMSYIPLEHQPSVYRQTKRITLTSDLEGGPFRYGVSLYSFMHDFGTVLDLETALAHVADVGATGVEILGEGHVSGYPEPTAHWIDTWFTLLDRYGLEPTNYGSWIDTRLHSSGPNARDLTAAEGAALLQRDLRLAKRLGFSFVRPKIGVVTSDLVPHPSWTEAVERSLDLAADLDVVIAPEIHSPTPIKHEVVDDYIDLIQRTGTKHFGLLIDTGIFQDRPIPLGPGELPGQRPAFLDGIGVDPADLLDIGEYVVFVQAKFHDIDDDLVDQQIPWEPVLQGLKDAGYTGWLSSEYEGDRAPWRSIEQVRRQHSLMRRVASGLR</sequence>
<dbReference type="InterPro" id="IPR036237">
    <property type="entry name" value="Xyl_isomerase-like_sf"/>
</dbReference>
<comment type="similarity">
    <text evidence="3">Belongs to the C-glycoside deglycosidase beta subunit family.</text>
</comment>
<evidence type="ECO:0000256" key="4">
    <source>
        <dbReference type="ARBA" id="ARBA00047208"/>
    </source>
</evidence>
<keyword evidence="8" id="KW-1185">Reference proteome</keyword>
<dbReference type="Pfam" id="PF19906">
    <property type="entry name" value="CGDB"/>
    <property type="match status" value="1"/>
</dbReference>
<dbReference type="InterPro" id="IPR050312">
    <property type="entry name" value="IolE/XylAMocC-like"/>
</dbReference>